<feature type="transmembrane region" description="Helical" evidence="5">
    <location>
        <begin position="223"/>
        <end position="243"/>
    </location>
</feature>
<evidence type="ECO:0000256" key="1">
    <source>
        <dbReference type="ARBA" id="ARBA00004141"/>
    </source>
</evidence>
<name>A0AAD4JB35_PERFH</name>
<feature type="transmembrane region" description="Helical" evidence="5">
    <location>
        <begin position="46"/>
        <end position="69"/>
    </location>
</feature>
<dbReference type="GO" id="GO:0016020">
    <property type="term" value="C:membrane"/>
    <property type="evidence" value="ECO:0007669"/>
    <property type="project" value="InterPro"/>
</dbReference>
<accession>A0AAD4JB35</accession>
<evidence type="ECO:0000256" key="4">
    <source>
        <dbReference type="ARBA" id="ARBA00023136"/>
    </source>
</evidence>
<dbReference type="AlphaFoldDB" id="A0AAD4JB35"/>
<feature type="transmembrane region" description="Helical" evidence="5">
    <location>
        <begin position="263"/>
        <end position="283"/>
    </location>
</feature>
<comment type="caution">
    <text evidence="6">The sequence shown here is derived from an EMBL/GenBank/DDBJ whole genome shotgun (WGS) entry which is preliminary data.</text>
</comment>
<evidence type="ECO:0000313" key="7">
    <source>
        <dbReference type="Proteomes" id="UP001190926"/>
    </source>
</evidence>
<evidence type="ECO:0000313" key="6">
    <source>
        <dbReference type="EMBL" id="KAH6829890.1"/>
    </source>
</evidence>
<feature type="transmembrane region" description="Helical" evidence="5">
    <location>
        <begin position="112"/>
        <end position="132"/>
    </location>
</feature>
<dbReference type="PANTHER" id="PTHR31218">
    <property type="entry name" value="WAT1-RELATED PROTEIN"/>
    <property type="match status" value="1"/>
</dbReference>
<feature type="transmembrane region" description="Helical" evidence="5">
    <location>
        <begin position="81"/>
        <end position="100"/>
    </location>
</feature>
<keyword evidence="3 5" id="KW-1133">Transmembrane helix</keyword>
<evidence type="ECO:0000256" key="5">
    <source>
        <dbReference type="SAM" id="Phobius"/>
    </source>
</evidence>
<comment type="subcellular location">
    <subcellularLocation>
        <location evidence="1">Membrane</location>
        <topology evidence="1">Multi-pass membrane protein</topology>
    </subcellularLocation>
</comment>
<evidence type="ECO:0000256" key="3">
    <source>
        <dbReference type="ARBA" id="ARBA00022989"/>
    </source>
</evidence>
<sequence>MVGYLKSNKREVLEEIAVIMGLVAVQFLYAGNAILLSIILKTGIQPSSLIICSTLSTFLVLSPLAILFERGQWPSKISYKLIMQLLLLSFGGVTVFQSLFMKGVHLTSPAVATAMPNLAPGLIFFIACACRLERMDVGCKYSRAKIAGTLLCVLGAVVMSLMQSSPDEHMSKAGGVSFLLHTSEIDFDRQTILGCMYLIAAVFVLSSQVVLQAITLREFSASISLCAVTSLLGAMITAIVEVVQDHGYWDYPRWPASSVQDLVGYSIVAGGISGMCVSVNAWAMKRRGPVMVSIFNPLGTVISAAISLSLGESIAGGSLAGMTVMFTGLYLVLWAKRNEGIVGLSIVHDDSLETAFDIEKPLLS</sequence>
<protein>
    <submittedName>
        <fullName evidence="6">Nodulin MtN21 /EamA-like transporter family protein</fullName>
    </submittedName>
</protein>
<gene>
    <name evidence="6" type="ORF">C2S53_010695</name>
</gene>
<reference evidence="6 7" key="1">
    <citation type="journal article" date="2021" name="Nat. Commun.">
        <title>Incipient diploidization of the medicinal plant Perilla within 10,000 years.</title>
        <authorList>
            <person name="Zhang Y."/>
            <person name="Shen Q."/>
            <person name="Leng L."/>
            <person name="Zhang D."/>
            <person name="Chen S."/>
            <person name="Shi Y."/>
            <person name="Ning Z."/>
            <person name="Chen S."/>
        </authorList>
    </citation>
    <scope>NUCLEOTIDE SEQUENCE [LARGE SCALE GENOMIC DNA]</scope>
    <source>
        <strain evidence="7">cv. PC099</strain>
    </source>
</reference>
<keyword evidence="4 5" id="KW-0472">Membrane</keyword>
<dbReference type="InterPro" id="IPR030184">
    <property type="entry name" value="WAT1-related"/>
</dbReference>
<keyword evidence="2 5" id="KW-0812">Transmembrane</keyword>
<feature type="transmembrane region" description="Helical" evidence="5">
    <location>
        <begin position="290"/>
        <end position="308"/>
    </location>
</feature>
<keyword evidence="7" id="KW-1185">Reference proteome</keyword>
<organism evidence="6 7">
    <name type="scientific">Perilla frutescens var. hirtella</name>
    <name type="common">Perilla citriodora</name>
    <name type="synonym">Perilla setoyensis</name>
    <dbReference type="NCBI Taxonomy" id="608512"/>
    <lineage>
        <taxon>Eukaryota</taxon>
        <taxon>Viridiplantae</taxon>
        <taxon>Streptophyta</taxon>
        <taxon>Embryophyta</taxon>
        <taxon>Tracheophyta</taxon>
        <taxon>Spermatophyta</taxon>
        <taxon>Magnoliopsida</taxon>
        <taxon>eudicotyledons</taxon>
        <taxon>Gunneridae</taxon>
        <taxon>Pentapetalae</taxon>
        <taxon>asterids</taxon>
        <taxon>lamiids</taxon>
        <taxon>Lamiales</taxon>
        <taxon>Lamiaceae</taxon>
        <taxon>Nepetoideae</taxon>
        <taxon>Elsholtzieae</taxon>
        <taxon>Perilla</taxon>
    </lineage>
</organism>
<proteinExistence type="predicted"/>
<feature type="transmembrane region" description="Helical" evidence="5">
    <location>
        <begin position="191"/>
        <end position="211"/>
    </location>
</feature>
<dbReference type="GO" id="GO:0022857">
    <property type="term" value="F:transmembrane transporter activity"/>
    <property type="evidence" value="ECO:0007669"/>
    <property type="project" value="InterPro"/>
</dbReference>
<dbReference type="InterPro" id="IPR037185">
    <property type="entry name" value="EmrE-like"/>
</dbReference>
<feature type="transmembrane region" description="Helical" evidence="5">
    <location>
        <begin position="144"/>
        <end position="162"/>
    </location>
</feature>
<dbReference type="EMBL" id="SDAM02000103">
    <property type="protein sequence ID" value="KAH6829890.1"/>
    <property type="molecule type" value="Genomic_DNA"/>
</dbReference>
<feature type="transmembrane region" description="Helical" evidence="5">
    <location>
        <begin position="314"/>
        <end position="335"/>
    </location>
</feature>
<dbReference type="Proteomes" id="UP001190926">
    <property type="component" value="Unassembled WGS sequence"/>
</dbReference>
<evidence type="ECO:0000256" key="2">
    <source>
        <dbReference type="ARBA" id="ARBA00022692"/>
    </source>
</evidence>
<dbReference type="SUPFAM" id="SSF103481">
    <property type="entry name" value="Multidrug resistance efflux transporter EmrE"/>
    <property type="match status" value="2"/>
</dbReference>
<feature type="transmembrane region" description="Helical" evidence="5">
    <location>
        <begin position="12"/>
        <end position="40"/>
    </location>
</feature>